<proteinExistence type="predicted"/>
<dbReference type="PANTHER" id="PTHR43459:SF1">
    <property type="entry name" value="EG:BACN32G11.4 PROTEIN"/>
    <property type="match status" value="1"/>
</dbReference>
<evidence type="ECO:0000313" key="1">
    <source>
        <dbReference type="EMBL" id="CAB4863651.1"/>
    </source>
</evidence>
<accession>A0A6J7D0F6</accession>
<dbReference type="InterPro" id="IPR029045">
    <property type="entry name" value="ClpP/crotonase-like_dom_sf"/>
</dbReference>
<gene>
    <name evidence="1" type="ORF">UFOPK3376_00413</name>
</gene>
<dbReference type="SUPFAM" id="SSF52096">
    <property type="entry name" value="ClpP/crotonase"/>
    <property type="match status" value="1"/>
</dbReference>
<protein>
    <submittedName>
        <fullName evidence="1">Unannotated protein</fullName>
    </submittedName>
</protein>
<organism evidence="1">
    <name type="scientific">freshwater metagenome</name>
    <dbReference type="NCBI Taxonomy" id="449393"/>
    <lineage>
        <taxon>unclassified sequences</taxon>
        <taxon>metagenomes</taxon>
        <taxon>ecological metagenomes</taxon>
    </lineage>
</organism>
<dbReference type="CDD" id="cd06558">
    <property type="entry name" value="crotonase-like"/>
    <property type="match status" value="1"/>
</dbReference>
<name>A0A6J7D0F6_9ZZZZ</name>
<reference evidence="1" key="1">
    <citation type="submission" date="2020-05" db="EMBL/GenBank/DDBJ databases">
        <authorList>
            <person name="Chiriac C."/>
            <person name="Salcher M."/>
            <person name="Ghai R."/>
            <person name="Kavagutti S V."/>
        </authorList>
    </citation>
    <scope>NUCLEOTIDE SEQUENCE</scope>
</reference>
<sequence>MTNPDTTINDDILYSCEAGIARITLNRPDAANALTPDQRNRLIELFEAASGDLNVRVVVLTANGKHFCTGADLRVSRIPEAPRPEGAPERTMGDVGRNIKRGAQRLVSSILDCEKPVIAAVNGTAAGIGAHIALACDLIIAADTVRFIEVFVRRGITPDGGGAYLLPRMIGLAKAKELIFLGDDLAAPDAERIGLINKVVPAGELDAAATEWATRLANGPTKAVSLAKWLLNRSLDSDRKAAFEDEAWAQELASRTDDFNEGVQAFIERRDVQFRGW</sequence>
<dbReference type="Gene3D" id="3.90.226.10">
    <property type="entry name" value="2-enoyl-CoA Hydratase, Chain A, domain 1"/>
    <property type="match status" value="1"/>
</dbReference>
<dbReference type="InterPro" id="IPR001753">
    <property type="entry name" value="Enoyl-CoA_hydra/iso"/>
</dbReference>
<dbReference type="Gene3D" id="1.10.12.10">
    <property type="entry name" value="Lyase 2-enoyl-coa Hydratase, Chain A, domain 2"/>
    <property type="match status" value="1"/>
</dbReference>
<dbReference type="AlphaFoldDB" id="A0A6J7D0F6"/>
<dbReference type="PANTHER" id="PTHR43459">
    <property type="entry name" value="ENOYL-COA HYDRATASE"/>
    <property type="match status" value="1"/>
</dbReference>
<dbReference type="InterPro" id="IPR014748">
    <property type="entry name" value="Enoyl-CoA_hydra_C"/>
</dbReference>
<dbReference type="EMBL" id="CAFBLP010000006">
    <property type="protein sequence ID" value="CAB4863651.1"/>
    <property type="molecule type" value="Genomic_DNA"/>
</dbReference>
<dbReference type="Pfam" id="PF00378">
    <property type="entry name" value="ECH_1"/>
    <property type="match status" value="1"/>
</dbReference>